<dbReference type="PANTHER" id="PTHR21224">
    <property type="entry name" value="INTEGRATOR COMPLEX SUBUNIT 1"/>
    <property type="match status" value="1"/>
</dbReference>
<dbReference type="FunCoup" id="H2XNV6">
    <property type="interactions" value="64"/>
</dbReference>
<dbReference type="Pfam" id="PF22929">
    <property type="entry name" value="INTS1_INTS2-bd"/>
    <property type="match status" value="1"/>
</dbReference>
<feature type="domain" description="Integrator complex subunit 1 R3" evidence="3">
    <location>
        <begin position="1836"/>
        <end position="1987"/>
    </location>
</feature>
<reference evidence="6" key="2">
    <citation type="submission" date="2025-08" db="UniProtKB">
        <authorList>
            <consortium name="Ensembl"/>
        </authorList>
    </citation>
    <scope>IDENTIFICATION</scope>
</reference>
<dbReference type="InterPro" id="IPR053966">
    <property type="entry name" value="INTS1_INTS2-bd"/>
</dbReference>
<dbReference type="Proteomes" id="UP000008144">
    <property type="component" value="Unassembled WGS sequence"/>
</dbReference>
<dbReference type="Pfam" id="PF22927">
    <property type="entry name" value="INT1_R3"/>
    <property type="match status" value="1"/>
</dbReference>
<dbReference type="GO" id="GO:0032039">
    <property type="term" value="C:integrator complex"/>
    <property type="evidence" value="ECO:0000318"/>
    <property type="project" value="GO_Central"/>
</dbReference>
<dbReference type="InterPro" id="IPR053965">
    <property type="entry name" value="INTS1_R4"/>
</dbReference>
<dbReference type="GO" id="GO:0034474">
    <property type="term" value="P:U2 snRNA 3'-end processing"/>
    <property type="evidence" value="ECO:0000318"/>
    <property type="project" value="GO_Central"/>
</dbReference>
<dbReference type="Pfam" id="PF22928">
    <property type="entry name" value="INTS1_R4"/>
    <property type="match status" value="1"/>
</dbReference>
<dbReference type="Ensembl" id="ENSCINT00000032245.1">
    <property type="protein sequence ID" value="ENSCINP00000031339.1"/>
    <property type="gene ID" value="ENSCING00000024707.1"/>
</dbReference>
<feature type="domain" description="Integrator complex subunit 1 R4" evidence="4">
    <location>
        <begin position="2066"/>
        <end position="2163"/>
    </location>
</feature>
<keyword evidence="7" id="KW-1185">Reference proteome</keyword>
<feature type="compositionally biased region" description="Basic and acidic residues" evidence="1">
    <location>
        <begin position="32"/>
        <end position="41"/>
    </location>
</feature>
<evidence type="ECO:0000259" key="3">
    <source>
        <dbReference type="Pfam" id="PF22927"/>
    </source>
</evidence>
<evidence type="ECO:0000256" key="1">
    <source>
        <dbReference type="SAM" id="MobiDB-lite"/>
    </source>
</evidence>
<dbReference type="InterPro" id="IPR038902">
    <property type="entry name" value="INTS1"/>
</dbReference>
<feature type="domain" description="Integrator complex subunit 1 INTS2-binding" evidence="5">
    <location>
        <begin position="964"/>
        <end position="1320"/>
    </location>
</feature>
<dbReference type="OMA" id="DENSWPE"/>
<name>H2XNV6_CIOIN</name>
<evidence type="ECO:0000259" key="2">
    <source>
        <dbReference type="Pfam" id="PF12432"/>
    </source>
</evidence>
<accession>H2XNV6</accession>
<proteinExistence type="predicted"/>
<dbReference type="HOGENOM" id="CLU_001690_0_0_1"/>
<reference evidence="6" key="3">
    <citation type="submission" date="2025-09" db="UniProtKB">
        <authorList>
            <consortium name="Ensembl"/>
        </authorList>
    </citation>
    <scope>IDENTIFICATION</scope>
</reference>
<dbReference type="InterPro" id="IPR022145">
    <property type="entry name" value="INTS1_RPB2-bd"/>
</dbReference>
<dbReference type="Pfam" id="PF12432">
    <property type="entry name" value="INTS1_RP2B-bd"/>
    <property type="match status" value="1"/>
</dbReference>
<organism evidence="6 7">
    <name type="scientific">Ciona intestinalis</name>
    <name type="common">Transparent sea squirt</name>
    <name type="synonym">Ascidia intestinalis</name>
    <dbReference type="NCBI Taxonomy" id="7719"/>
    <lineage>
        <taxon>Eukaryota</taxon>
        <taxon>Metazoa</taxon>
        <taxon>Chordata</taxon>
        <taxon>Tunicata</taxon>
        <taxon>Ascidiacea</taxon>
        <taxon>Phlebobranchia</taxon>
        <taxon>Cionidae</taxon>
        <taxon>Ciona</taxon>
    </lineage>
</organism>
<reference evidence="7" key="1">
    <citation type="journal article" date="2002" name="Science">
        <title>The draft genome of Ciona intestinalis: insights into chordate and vertebrate origins.</title>
        <authorList>
            <person name="Dehal P."/>
            <person name="Satou Y."/>
            <person name="Campbell R.K."/>
            <person name="Chapman J."/>
            <person name="Degnan B."/>
            <person name="De Tomaso A."/>
            <person name="Davidson B."/>
            <person name="Di Gregorio A."/>
            <person name="Gelpke M."/>
            <person name="Goodstein D.M."/>
            <person name="Harafuji N."/>
            <person name="Hastings K.E."/>
            <person name="Ho I."/>
            <person name="Hotta K."/>
            <person name="Huang W."/>
            <person name="Kawashima T."/>
            <person name="Lemaire P."/>
            <person name="Martinez D."/>
            <person name="Meinertzhagen I.A."/>
            <person name="Necula S."/>
            <person name="Nonaka M."/>
            <person name="Putnam N."/>
            <person name="Rash S."/>
            <person name="Saiga H."/>
            <person name="Satake M."/>
            <person name="Terry A."/>
            <person name="Yamada L."/>
            <person name="Wang H.G."/>
            <person name="Awazu S."/>
            <person name="Azumi K."/>
            <person name="Boore J."/>
            <person name="Branno M."/>
            <person name="Chin-Bow S."/>
            <person name="DeSantis R."/>
            <person name="Doyle S."/>
            <person name="Francino P."/>
            <person name="Keys D.N."/>
            <person name="Haga S."/>
            <person name="Hayashi H."/>
            <person name="Hino K."/>
            <person name="Imai K.S."/>
            <person name="Inaba K."/>
            <person name="Kano S."/>
            <person name="Kobayashi K."/>
            <person name="Kobayashi M."/>
            <person name="Lee B.I."/>
            <person name="Makabe K.W."/>
            <person name="Manohar C."/>
            <person name="Matassi G."/>
            <person name="Medina M."/>
            <person name="Mochizuki Y."/>
            <person name="Mount S."/>
            <person name="Morishita T."/>
            <person name="Miura S."/>
            <person name="Nakayama A."/>
            <person name="Nishizaka S."/>
            <person name="Nomoto H."/>
            <person name="Ohta F."/>
            <person name="Oishi K."/>
            <person name="Rigoutsos I."/>
            <person name="Sano M."/>
            <person name="Sasaki A."/>
            <person name="Sasakura Y."/>
            <person name="Shoguchi E."/>
            <person name="Shin-i T."/>
            <person name="Spagnuolo A."/>
            <person name="Stainier D."/>
            <person name="Suzuki M.M."/>
            <person name="Tassy O."/>
            <person name="Takatori N."/>
            <person name="Tokuoka M."/>
            <person name="Yagi K."/>
            <person name="Yoshizaki F."/>
            <person name="Wada S."/>
            <person name="Zhang C."/>
            <person name="Hyatt P.D."/>
            <person name="Larimer F."/>
            <person name="Detter C."/>
            <person name="Doggett N."/>
            <person name="Glavina T."/>
            <person name="Hawkins T."/>
            <person name="Richardson P."/>
            <person name="Lucas S."/>
            <person name="Kohara Y."/>
            <person name="Levine M."/>
            <person name="Satoh N."/>
            <person name="Rokhsar D.S."/>
        </authorList>
    </citation>
    <scope>NUCLEOTIDE SEQUENCE [LARGE SCALE GENOMIC DNA]</scope>
</reference>
<sequence length="2201" mass="248591">MKKGIVGSKRPRVGQVTRPGQPTDFIALGSKQKQEHFRPHSTDNGSHSNKYYPLPPAKKIKVQAQETSHFHPITPHGRLAAEAQSRMSPTIPEPTGVCLDCPSVELVHQVMKHVDVYPSQAEAFLCGAIQSLRVNRIKPDHTTVLSLLTLAKQRPDIFNNKSVVESLASLLKKDIGLEYVKSKHNNIVAIIASSILMEVLDQEENWPLLIVRVFLDDSLGERIWVDHVHCQQFVHTIVAAYGTKPNPTLEGDVEMKEFPKEPPVLSLSEEILKLQVFIMSYKLTFSNHFMFLFINLRFEDKVDSIHQITIELLRDRLTRRQAPNAVGKTLIRTLTSVCGLQEVRLMSIQKLEMWLQNPKLIKPAQDLLLAICVNCNTHSQEDVDVIGHMTKMRLKSKLLLNHYTLCIKELIEAHPDNLKTMFSYVLYNELSNARNPSNMAVVVSTLQYYPESAAKTLASVCQDLLLQHEDYLRAVRGLLREIVRSVKHDMQFPALALGLMQEPDMEKFSALDQPHKDRFISSTCDLVCLTMLLSITPHAKEVIAYIIGKKKALEGQMSDAEIVYAQSKETLAKIQHNALWWAHAVVVPRLAPRISAQEFIQLLQKFLFLKPPDTYHTRDNWPPESERTSLVKMCHDCSVLEGSILRLAAIGLSTDHPLVPAEALDMIGQLVRRAGSIARPDFNSLITERSDVIDTILALCHYHHPGNIRLPEDYTPPSLAISQLYWSALQTLLIILAFNPSTVGHQAWTQYPMLKVFMEMSIVNRFSYPPVTVVDSDLRSQMTGKELQMSLVEKSEVLEFESHLAAATTRLVVTEETSLLLSQLIAMDPQGHPRRPPDRVLEQLSALSQRMQLGVLLCQSRQPDFLLEIINRHEENQSMTWLPELVASTKGQVGLLPVQCLCEFLLVQDSESEKLLSGGIHIDELVIQLRKIITSDNYEDSLQFFYTVQDKLCAADITPIINTQVVQYFLKRLSSPQKLTRSRSRYALSLVLSEINEGKEGLNSREKSENNFSWLLNDLPQLPHYMTVIRSHAIDAVRNAALVESFPSCIAAYVAYLCHDLTQYASDDVEEMLRCCRRTVVESALKLTRHQVSPSSSESTASSLMSALLQIFLTHVTIAMAHEAQRQAAAGEDGTNRMPWSDVQDEVYVRWPGQYKAATLHIIIPQASIVLLGYGAPSQLSFTSRDPRLPHVDLVYNELMGLWFTEEGYVLPQAFLMDTQEEALLLPDWLKLKMLRSKVTPLSQRLRFAAVRDLTVQQLVFFVQSFGVPVEAMDLLLRVLDSQCDLNREAILAATRGNTEYMSRLLDVQKLRGCKAGGNFAALLKSQLPDQGNQATKSIPSTSHDVIDLISDNDEAMDVSVPAPSGRRRGKDGIFAENIQSMERSRKSVVIWRELLQAFNQTKTGGDQNKPVLLCVQALHFVTKLINFPSRATSLLRMVDRALRSCQRKFDQNIQNKFSQVFTNAYLYIVSYVTSIVTTSLVNVHTLHDFVTSWKPLSGSQRLGVQRSPSVENSENLRQSDWSKLEEFLRDQITLLDKDEGIKAKVTLNHQVYHNLIVLQALWPTAHDGTWDLSITRVPRVKPIIVGLVAQILLEEISHRRILVGRGRADTDDVCFTSIGTTGSQGLLVDWLQLLDPELLAHSPTLQRKLLFESGKNDSAGSVSLSLMFDQAYLLSLLAEHCNWETIHSAINLNLGKNRKSTIDPKTALDFLWVVIQTPKIWQGRENKSTSVNESVLSLTIDQFCRLITYMVATEASMKSDQSNSISVSELSIELGILLRCKHRTAKIWNCTDFVVKSILIIFLKHLFDKKLSDPEIESLCDAVAMVNVGSNCRTDALVCSLLNRLGYVRSSASNDSQVNDASLILMKIAGSRPLLVLRQLPLMSSMLRGRTRHEFSEFKVLHHLPLMLNTVILLRMTSPLLFRSSHNKHTTEIMTMFWQMLKQYCHRARRQMMTVLVKTLSLTHQYLNHQPTQAVALLSKHSQTLQVANICVMIRCLGAVLLYLTSKNDNYTDLTIAGIDFYSVGNKVLLILSLNWPVYVIPTKLCYVQFPVYSTVQIGLLIEWLLHVLHDFDESSKRKIDDVTPFLSDLRRIFCKGRDPVARKLALAATLRHARSHPETTRNKILEDFISCLKQHNKISYENDVVARDVINFLPDLTVLCREEAPRILGAAFDAAVRDSSGAKSVLDQYLKVRHLIAYT</sequence>
<dbReference type="InParanoid" id="H2XNV6"/>
<feature type="domain" description="Integrator complex subunit 1 RPB2-binding" evidence="2">
    <location>
        <begin position="303"/>
        <end position="458"/>
    </location>
</feature>
<evidence type="ECO:0000259" key="5">
    <source>
        <dbReference type="Pfam" id="PF22929"/>
    </source>
</evidence>
<feature type="region of interest" description="Disordered" evidence="1">
    <location>
        <begin position="1"/>
        <end position="48"/>
    </location>
</feature>
<evidence type="ECO:0000313" key="7">
    <source>
        <dbReference type="Proteomes" id="UP000008144"/>
    </source>
</evidence>
<dbReference type="GeneTree" id="ENSGT00390000015743"/>
<dbReference type="STRING" id="7719.ENSCINP00000031339"/>
<protein>
    <submittedName>
        <fullName evidence="6">Uncharacterized protein</fullName>
    </submittedName>
</protein>
<evidence type="ECO:0000313" key="6">
    <source>
        <dbReference type="Ensembl" id="ENSCINP00000031339.1"/>
    </source>
</evidence>
<dbReference type="InterPro" id="IPR053964">
    <property type="entry name" value="INT1_R3"/>
</dbReference>
<evidence type="ECO:0000259" key="4">
    <source>
        <dbReference type="Pfam" id="PF22928"/>
    </source>
</evidence>
<dbReference type="PANTHER" id="PTHR21224:SF1">
    <property type="entry name" value="INTEGRATOR COMPLEX SUBUNIT 1"/>
    <property type="match status" value="1"/>
</dbReference>